<keyword evidence="3" id="KW-1185">Reference proteome</keyword>
<evidence type="ECO:0000256" key="1">
    <source>
        <dbReference type="SAM" id="MobiDB-lite"/>
    </source>
</evidence>
<gene>
    <name evidence="2" type="ORF">LARSCL_LOCUS5455</name>
</gene>
<evidence type="ECO:0000313" key="2">
    <source>
        <dbReference type="EMBL" id="CAL1270721.1"/>
    </source>
</evidence>
<proteinExistence type="predicted"/>
<feature type="region of interest" description="Disordered" evidence="1">
    <location>
        <begin position="30"/>
        <end position="66"/>
    </location>
</feature>
<sequence length="147" mass="16576">MQNPEFLLEAFLKLIEWPLEPKEDIFDCYKPSNASGTSTSGTNKSGSIFDAMEDESDMSSAQTYKPSPLARYSTSCYVNNDIKPVSSSDEKPKDPKRRKIAVALRQAIEPEDKKSSTEMWKSYLLEDVILGDNFVSYQELWLTSSVA</sequence>
<evidence type="ECO:0000313" key="3">
    <source>
        <dbReference type="Proteomes" id="UP001497382"/>
    </source>
</evidence>
<comment type="caution">
    <text evidence="2">The sequence shown here is derived from an EMBL/GenBank/DDBJ whole genome shotgun (WGS) entry which is preliminary data.</text>
</comment>
<accession>A0AAV1ZG48</accession>
<protein>
    <submittedName>
        <fullName evidence="2">Uncharacterized protein</fullName>
    </submittedName>
</protein>
<dbReference type="EMBL" id="CAXIEN010000050">
    <property type="protein sequence ID" value="CAL1270721.1"/>
    <property type="molecule type" value="Genomic_DNA"/>
</dbReference>
<name>A0AAV1ZG48_9ARAC</name>
<feature type="compositionally biased region" description="Low complexity" evidence="1">
    <location>
        <begin position="32"/>
        <end position="47"/>
    </location>
</feature>
<dbReference type="AlphaFoldDB" id="A0AAV1ZG48"/>
<dbReference type="Proteomes" id="UP001497382">
    <property type="component" value="Unassembled WGS sequence"/>
</dbReference>
<organism evidence="2 3">
    <name type="scientific">Larinioides sclopetarius</name>
    <dbReference type="NCBI Taxonomy" id="280406"/>
    <lineage>
        <taxon>Eukaryota</taxon>
        <taxon>Metazoa</taxon>
        <taxon>Ecdysozoa</taxon>
        <taxon>Arthropoda</taxon>
        <taxon>Chelicerata</taxon>
        <taxon>Arachnida</taxon>
        <taxon>Araneae</taxon>
        <taxon>Araneomorphae</taxon>
        <taxon>Entelegynae</taxon>
        <taxon>Araneoidea</taxon>
        <taxon>Araneidae</taxon>
        <taxon>Larinioides</taxon>
    </lineage>
</organism>
<reference evidence="2 3" key="1">
    <citation type="submission" date="2024-04" db="EMBL/GenBank/DDBJ databases">
        <authorList>
            <person name="Rising A."/>
            <person name="Reimegard J."/>
            <person name="Sonavane S."/>
            <person name="Akerstrom W."/>
            <person name="Nylinder S."/>
            <person name="Hedman E."/>
            <person name="Kallberg Y."/>
        </authorList>
    </citation>
    <scope>NUCLEOTIDE SEQUENCE [LARGE SCALE GENOMIC DNA]</scope>
</reference>